<protein>
    <submittedName>
        <fullName evidence="2">GNAT family N-acetyltransferase</fullName>
        <ecNumber evidence="2">2.3.-.-</ecNumber>
    </submittedName>
</protein>
<dbReference type="EC" id="2.3.-.-" evidence="2"/>
<feature type="domain" description="N-acetyltransferase" evidence="1">
    <location>
        <begin position="16"/>
        <end position="171"/>
    </location>
</feature>
<accession>A0ABW4Q3K8</accession>
<evidence type="ECO:0000259" key="1">
    <source>
        <dbReference type="PROSITE" id="PS51186"/>
    </source>
</evidence>
<sequence length="176" mass="19890">MVFPIPFPEQLRNDDLLLRCLTEDDWRLEYDLSRVSDVPQWTYYPPNLEEQGARTRIVRTQERHRNRLVARYAILLDGSAVGTVGMGWRDGGEPEVFYALKRAARGCGTATESVQLLANWLFDNGFPAVALETVEGNTASERVAERAGFRRTTSFEGSQGGTSVRVNRWLLHKGAM</sequence>
<dbReference type="Gene3D" id="3.40.630.30">
    <property type="match status" value="1"/>
</dbReference>
<name>A0ABW4Q3K8_9MICC</name>
<reference evidence="3" key="1">
    <citation type="journal article" date="2019" name="Int. J. Syst. Evol. Microbiol.">
        <title>The Global Catalogue of Microorganisms (GCM) 10K type strain sequencing project: providing services to taxonomists for standard genome sequencing and annotation.</title>
        <authorList>
            <consortium name="The Broad Institute Genomics Platform"/>
            <consortium name="The Broad Institute Genome Sequencing Center for Infectious Disease"/>
            <person name="Wu L."/>
            <person name="Ma J."/>
        </authorList>
    </citation>
    <scope>NUCLEOTIDE SEQUENCE [LARGE SCALE GENOMIC DNA]</scope>
    <source>
        <strain evidence="3">JCM 11496</strain>
    </source>
</reference>
<dbReference type="GO" id="GO:0016746">
    <property type="term" value="F:acyltransferase activity"/>
    <property type="evidence" value="ECO:0007669"/>
    <property type="project" value="UniProtKB-KW"/>
</dbReference>
<dbReference type="PROSITE" id="PS51186">
    <property type="entry name" value="GNAT"/>
    <property type="match status" value="1"/>
</dbReference>
<keyword evidence="2" id="KW-0012">Acyltransferase</keyword>
<dbReference type="RefSeq" id="WP_343880526.1">
    <property type="nucleotide sequence ID" value="NZ_BAAAIJ010000047.1"/>
</dbReference>
<keyword evidence="3" id="KW-1185">Reference proteome</keyword>
<dbReference type="PANTHER" id="PTHR43441:SF10">
    <property type="entry name" value="ACETYLTRANSFERASE"/>
    <property type="match status" value="1"/>
</dbReference>
<dbReference type="InterPro" id="IPR051908">
    <property type="entry name" value="Ribosomal_N-acetyltransferase"/>
</dbReference>
<dbReference type="EMBL" id="JBHUGA010000011">
    <property type="protein sequence ID" value="MFD1845915.1"/>
    <property type="molecule type" value="Genomic_DNA"/>
</dbReference>
<dbReference type="SUPFAM" id="SSF55729">
    <property type="entry name" value="Acyl-CoA N-acyltransferases (Nat)"/>
    <property type="match status" value="1"/>
</dbReference>
<organism evidence="2 3">
    <name type="scientific">Arthrobacter flavus</name>
    <dbReference type="NCBI Taxonomy" id="95172"/>
    <lineage>
        <taxon>Bacteria</taxon>
        <taxon>Bacillati</taxon>
        <taxon>Actinomycetota</taxon>
        <taxon>Actinomycetes</taxon>
        <taxon>Micrococcales</taxon>
        <taxon>Micrococcaceae</taxon>
        <taxon>Arthrobacter</taxon>
    </lineage>
</organism>
<dbReference type="Pfam" id="PF13302">
    <property type="entry name" value="Acetyltransf_3"/>
    <property type="match status" value="1"/>
</dbReference>
<dbReference type="InterPro" id="IPR016181">
    <property type="entry name" value="Acyl_CoA_acyltransferase"/>
</dbReference>
<evidence type="ECO:0000313" key="2">
    <source>
        <dbReference type="EMBL" id="MFD1845915.1"/>
    </source>
</evidence>
<dbReference type="InterPro" id="IPR000182">
    <property type="entry name" value="GNAT_dom"/>
</dbReference>
<evidence type="ECO:0000313" key="3">
    <source>
        <dbReference type="Proteomes" id="UP001597307"/>
    </source>
</evidence>
<gene>
    <name evidence="2" type="ORF">ACFSFX_04825</name>
</gene>
<dbReference type="PANTHER" id="PTHR43441">
    <property type="entry name" value="RIBOSOMAL-PROTEIN-SERINE ACETYLTRANSFERASE"/>
    <property type="match status" value="1"/>
</dbReference>
<keyword evidence="2" id="KW-0808">Transferase</keyword>
<dbReference type="Proteomes" id="UP001597307">
    <property type="component" value="Unassembled WGS sequence"/>
</dbReference>
<proteinExistence type="predicted"/>
<comment type="caution">
    <text evidence="2">The sequence shown here is derived from an EMBL/GenBank/DDBJ whole genome shotgun (WGS) entry which is preliminary data.</text>
</comment>